<keyword evidence="1" id="KW-0808">Transferase</keyword>
<dbReference type="PANTHER" id="PTHR35526:SF3">
    <property type="entry name" value="ANTI-SIGMA-F FACTOR RSBW"/>
    <property type="match status" value="1"/>
</dbReference>
<name>A0ABW4PGF3_9ACTN</name>
<feature type="domain" description="Histidine kinase/HSP90-like ATPase" evidence="2">
    <location>
        <begin position="69"/>
        <end position="176"/>
    </location>
</feature>
<protein>
    <submittedName>
        <fullName evidence="3">ATP-binding protein</fullName>
    </submittedName>
</protein>
<keyword evidence="4" id="KW-1185">Reference proteome</keyword>
<proteinExistence type="predicted"/>
<reference evidence="4" key="1">
    <citation type="journal article" date="2019" name="Int. J. Syst. Evol. Microbiol.">
        <title>The Global Catalogue of Microorganisms (GCM) 10K type strain sequencing project: providing services to taxonomists for standard genome sequencing and annotation.</title>
        <authorList>
            <consortium name="The Broad Institute Genomics Platform"/>
            <consortium name="The Broad Institute Genome Sequencing Center for Infectious Disease"/>
            <person name="Wu L."/>
            <person name="Ma J."/>
        </authorList>
    </citation>
    <scope>NUCLEOTIDE SEQUENCE [LARGE SCALE GENOMIC DNA]</scope>
    <source>
        <strain evidence="4">CGMCC 4.7455</strain>
    </source>
</reference>
<dbReference type="Gene3D" id="3.30.565.10">
    <property type="entry name" value="Histidine kinase-like ATPase, C-terminal domain"/>
    <property type="match status" value="1"/>
</dbReference>
<dbReference type="GO" id="GO:0005524">
    <property type="term" value="F:ATP binding"/>
    <property type="evidence" value="ECO:0007669"/>
    <property type="project" value="UniProtKB-KW"/>
</dbReference>
<keyword evidence="3" id="KW-0547">Nucleotide-binding</keyword>
<evidence type="ECO:0000313" key="4">
    <source>
        <dbReference type="Proteomes" id="UP001597365"/>
    </source>
</evidence>
<gene>
    <name evidence="3" type="ORF">ACFSJS_08970</name>
</gene>
<sequence length="186" mass="19858">MFRYRLRSEMGHGIQQDLPVHPPGIVNAARSDSVLGSTSTVLPCDQGRDGGHPATHAAIRLSDLDAPQRAARRIVRKILAGQADVTYTDDVVLVADELVGNAVQHVGAALDISLDVYDWGVAVQVRDGGEDTTVVPAKPPAADEDDEGGRGLFLVDVLASAWGVQRDSKGKRVVAIFLYRPGDADR</sequence>
<evidence type="ECO:0000259" key="2">
    <source>
        <dbReference type="Pfam" id="PF13581"/>
    </source>
</evidence>
<dbReference type="InterPro" id="IPR003594">
    <property type="entry name" value="HATPase_dom"/>
</dbReference>
<accession>A0ABW4PGF3</accession>
<dbReference type="InterPro" id="IPR050267">
    <property type="entry name" value="Anti-sigma-factor_SerPK"/>
</dbReference>
<dbReference type="RefSeq" id="WP_380898688.1">
    <property type="nucleotide sequence ID" value="NZ_JBHUFU010000004.1"/>
</dbReference>
<keyword evidence="3" id="KW-0067">ATP-binding</keyword>
<dbReference type="InterPro" id="IPR036890">
    <property type="entry name" value="HATPase_C_sf"/>
</dbReference>
<dbReference type="CDD" id="cd16936">
    <property type="entry name" value="HATPase_RsbW-like"/>
    <property type="match status" value="1"/>
</dbReference>
<evidence type="ECO:0000256" key="1">
    <source>
        <dbReference type="ARBA" id="ARBA00022527"/>
    </source>
</evidence>
<dbReference type="PANTHER" id="PTHR35526">
    <property type="entry name" value="ANTI-SIGMA-F FACTOR RSBW-RELATED"/>
    <property type="match status" value="1"/>
</dbReference>
<dbReference type="SUPFAM" id="SSF55874">
    <property type="entry name" value="ATPase domain of HSP90 chaperone/DNA topoisomerase II/histidine kinase"/>
    <property type="match status" value="1"/>
</dbReference>
<dbReference type="Pfam" id="PF13581">
    <property type="entry name" value="HATPase_c_2"/>
    <property type="match status" value="1"/>
</dbReference>
<dbReference type="EMBL" id="JBHUFU010000004">
    <property type="protein sequence ID" value="MFD1829796.1"/>
    <property type="molecule type" value="Genomic_DNA"/>
</dbReference>
<evidence type="ECO:0000313" key="3">
    <source>
        <dbReference type="EMBL" id="MFD1829796.1"/>
    </source>
</evidence>
<keyword evidence="1" id="KW-0723">Serine/threonine-protein kinase</keyword>
<organism evidence="3 4">
    <name type="scientific">Streptomyces desertarenae</name>
    <dbReference type="NCBI Taxonomy" id="2666184"/>
    <lineage>
        <taxon>Bacteria</taxon>
        <taxon>Bacillati</taxon>
        <taxon>Actinomycetota</taxon>
        <taxon>Actinomycetes</taxon>
        <taxon>Kitasatosporales</taxon>
        <taxon>Streptomycetaceae</taxon>
        <taxon>Streptomyces</taxon>
    </lineage>
</organism>
<dbReference type="Proteomes" id="UP001597365">
    <property type="component" value="Unassembled WGS sequence"/>
</dbReference>
<keyword evidence="1" id="KW-0418">Kinase</keyword>
<comment type="caution">
    <text evidence="3">The sequence shown here is derived from an EMBL/GenBank/DDBJ whole genome shotgun (WGS) entry which is preliminary data.</text>
</comment>